<dbReference type="PANTHER" id="PTHR42743:SF13">
    <property type="entry name" value="P-LOOP CONTAINING NUCLEOSIDE TRIPHOSPHATE HYDROLASE PROTEIN"/>
    <property type="match status" value="1"/>
</dbReference>
<name>A0AA41Y8I2_9BACT</name>
<dbReference type="Proteomes" id="UP001163821">
    <property type="component" value="Unassembled WGS sequence"/>
</dbReference>
<proteinExistence type="inferred from homology"/>
<dbReference type="Gene3D" id="3.20.10.10">
    <property type="entry name" value="D-amino Acid Aminotransferase, subunit A, domain 2"/>
    <property type="match status" value="1"/>
</dbReference>
<gene>
    <name evidence="2" type="ORF">N2K84_00305</name>
</gene>
<dbReference type="EMBL" id="JAPAAF010000001">
    <property type="protein sequence ID" value="MCW0481150.1"/>
    <property type="molecule type" value="Genomic_DNA"/>
</dbReference>
<protein>
    <submittedName>
        <fullName evidence="2">Aminotransferase class IV</fullName>
    </submittedName>
</protein>
<keyword evidence="2" id="KW-0808">Transferase</keyword>
<evidence type="ECO:0000313" key="2">
    <source>
        <dbReference type="EMBL" id="MCW0481150.1"/>
    </source>
</evidence>
<organism evidence="2 3">
    <name type="scientific">Gaoshiqia sediminis</name>
    <dbReference type="NCBI Taxonomy" id="2986998"/>
    <lineage>
        <taxon>Bacteria</taxon>
        <taxon>Pseudomonadati</taxon>
        <taxon>Bacteroidota</taxon>
        <taxon>Bacteroidia</taxon>
        <taxon>Marinilabiliales</taxon>
        <taxon>Prolixibacteraceae</taxon>
        <taxon>Gaoshiqia</taxon>
    </lineage>
</organism>
<dbReference type="GO" id="GO:0046394">
    <property type="term" value="P:carboxylic acid biosynthetic process"/>
    <property type="evidence" value="ECO:0007669"/>
    <property type="project" value="UniProtKB-ARBA"/>
</dbReference>
<sequence length="273" mass="31156">MSSPFIQLDGRFFRQEEKIFTAHDFEYLLFSETLRAIRSQFMFWDEHLALIDLQFQLLNQPVPEVLTNGARELKRQLERTLVKNKLFKSARIDVCFFKKNSNTSFLIKTEEIPETGYAWNTDGITLGVFGKISKANSPLSALRLGSENYWQILRAASLTPSTELILQNAERSLLEVPGSNLFLINDNTVSTPAPETGVFISPARHAVRQICQKTGLNFQEESSLSPDDLLQADEVFLADDLQGIRWVKAFGMKRYFNKTVKIISDALNRELVQ</sequence>
<dbReference type="InterPro" id="IPR036038">
    <property type="entry name" value="Aminotransferase-like"/>
</dbReference>
<comment type="similarity">
    <text evidence="1">Belongs to the class-IV pyridoxal-phosphate-dependent aminotransferase family.</text>
</comment>
<accession>A0AA41Y8I2</accession>
<dbReference type="Pfam" id="PF01063">
    <property type="entry name" value="Aminotran_4"/>
    <property type="match status" value="1"/>
</dbReference>
<dbReference type="InterPro" id="IPR001544">
    <property type="entry name" value="Aminotrans_IV"/>
</dbReference>
<dbReference type="SUPFAM" id="SSF56752">
    <property type="entry name" value="D-aminoacid aminotransferase-like PLP-dependent enzymes"/>
    <property type="match status" value="1"/>
</dbReference>
<dbReference type="RefSeq" id="WP_282589755.1">
    <property type="nucleotide sequence ID" value="NZ_JAPAAF010000001.1"/>
</dbReference>
<keyword evidence="2" id="KW-0032">Aminotransferase</keyword>
<dbReference type="InterPro" id="IPR043132">
    <property type="entry name" value="BCAT-like_C"/>
</dbReference>
<evidence type="ECO:0000313" key="3">
    <source>
        <dbReference type="Proteomes" id="UP001163821"/>
    </source>
</evidence>
<evidence type="ECO:0000256" key="1">
    <source>
        <dbReference type="ARBA" id="ARBA00009320"/>
    </source>
</evidence>
<keyword evidence="3" id="KW-1185">Reference proteome</keyword>
<dbReference type="PANTHER" id="PTHR42743">
    <property type="entry name" value="AMINO-ACID AMINOTRANSFERASE"/>
    <property type="match status" value="1"/>
</dbReference>
<dbReference type="AlphaFoldDB" id="A0AA41Y8I2"/>
<dbReference type="InterPro" id="IPR050571">
    <property type="entry name" value="Class-IV_PLP-Dep_Aminotrnsfr"/>
</dbReference>
<reference evidence="2" key="1">
    <citation type="submission" date="2022-10" db="EMBL/GenBank/DDBJ databases">
        <title>Gaoshiqiia sediminis gen. nov., sp. nov., isolated from coastal sediment.</title>
        <authorList>
            <person name="Yu W.X."/>
            <person name="Mu D.S."/>
            <person name="Du J.Z."/>
            <person name="Liang Y.Q."/>
        </authorList>
    </citation>
    <scope>NUCLEOTIDE SEQUENCE</scope>
    <source>
        <strain evidence="2">A06</strain>
    </source>
</reference>
<dbReference type="GO" id="GO:0008483">
    <property type="term" value="F:transaminase activity"/>
    <property type="evidence" value="ECO:0007669"/>
    <property type="project" value="UniProtKB-KW"/>
</dbReference>
<comment type="caution">
    <text evidence="2">The sequence shown here is derived from an EMBL/GenBank/DDBJ whole genome shotgun (WGS) entry which is preliminary data.</text>
</comment>